<gene>
    <name evidence="1" type="ORF">C7B77_27935</name>
</gene>
<dbReference type="RefSeq" id="WP_106312768.1">
    <property type="nucleotide sequence ID" value="NZ_PVWO01000662.1"/>
</dbReference>
<dbReference type="Proteomes" id="UP000238937">
    <property type="component" value="Unassembled WGS sequence"/>
</dbReference>
<dbReference type="OrthoDB" id="512705at2"/>
<organism evidence="1 2">
    <name type="scientific">Chamaesiphon polymorphus CCALA 037</name>
    <dbReference type="NCBI Taxonomy" id="2107692"/>
    <lineage>
        <taxon>Bacteria</taxon>
        <taxon>Bacillati</taxon>
        <taxon>Cyanobacteriota</taxon>
        <taxon>Cyanophyceae</taxon>
        <taxon>Gomontiellales</taxon>
        <taxon>Chamaesiphonaceae</taxon>
        <taxon>Chamaesiphon</taxon>
    </lineage>
</organism>
<proteinExistence type="predicted"/>
<keyword evidence="2" id="KW-1185">Reference proteome</keyword>
<protein>
    <recommendedName>
        <fullName evidence="3">DUF1822 domain-containing protein</fullName>
    </recommendedName>
</protein>
<evidence type="ECO:0008006" key="3">
    <source>
        <dbReference type="Google" id="ProtNLM"/>
    </source>
</evidence>
<accession>A0A2T1F7C7</accession>
<evidence type="ECO:0000313" key="2">
    <source>
        <dbReference type="Proteomes" id="UP000238937"/>
    </source>
</evidence>
<sequence length="319" mass="35425">MNAHNCSTLTIDLDRTAHATAAKFALGQTSIAKGRKVYLNTLAVYAVHQYFKIIYGIDLDLTQSDSWQIELQSIMNVADLVIPQVGTIECVVILPSTTEIQLPAAIIDDATTTKPDRIGYVFVQFSQDLHSVELLGFSDRVNTEYVSIDALQSLDNLLDLIDTGRINRLQEFLVGILGNGWQPLENSIASPQREFALRNTISLPKNTSYESIRDFTASKMINLRANIANIPLLLLIGLSEEPDGRIKVRIRLHAAGGLPLLPAHLKLALYGANELILSEIQYPEPMNFIQLQSFKLPVGTQFKIRVELDKSSFTESFVA</sequence>
<name>A0A2T1F7C7_9CYAN</name>
<dbReference type="EMBL" id="PVWO01000662">
    <property type="protein sequence ID" value="PSB40854.1"/>
    <property type="molecule type" value="Genomic_DNA"/>
</dbReference>
<dbReference type="Pfam" id="PF08852">
    <property type="entry name" value="DUF1822"/>
    <property type="match status" value="1"/>
</dbReference>
<dbReference type="InterPro" id="IPR014951">
    <property type="entry name" value="DUF1822"/>
</dbReference>
<comment type="caution">
    <text evidence="1">The sequence shown here is derived from an EMBL/GenBank/DDBJ whole genome shotgun (WGS) entry which is preliminary data.</text>
</comment>
<evidence type="ECO:0000313" key="1">
    <source>
        <dbReference type="EMBL" id="PSB40854.1"/>
    </source>
</evidence>
<reference evidence="1 2" key="1">
    <citation type="submission" date="2018-03" db="EMBL/GenBank/DDBJ databases">
        <title>The ancient ancestry and fast evolution of plastids.</title>
        <authorList>
            <person name="Moore K.R."/>
            <person name="Magnabosco C."/>
            <person name="Momper L."/>
            <person name="Gold D.A."/>
            <person name="Bosak T."/>
            <person name="Fournier G.P."/>
        </authorList>
    </citation>
    <scope>NUCLEOTIDE SEQUENCE [LARGE SCALE GENOMIC DNA]</scope>
    <source>
        <strain evidence="1 2">CCALA 037</strain>
    </source>
</reference>
<dbReference type="AlphaFoldDB" id="A0A2T1F7C7"/>